<dbReference type="InterPro" id="IPR002293">
    <property type="entry name" value="AA/rel_permease1"/>
</dbReference>
<feature type="transmembrane region" description="Helical" evidence="6">
    <location>
        <begin position="21"/>
        <end position="40"/>
    </location>
</feature>
<feature type="transmembrane region" description="Helical" evidence="6">
    <location>
        <begin position="408"/>
        <end position="429"/>
    </location>
</feature>
<dbReference type="AlphaFoldDB" id="A0A4Q7YPE9"/>
<comment type="subcellular location">
    <subcellularLocation>
        <location evidence="1">Cell membrane</location>
        <topology evidence="1">Multi-pass membrane protein</topology>
    </subcellularLocation>
</comment>
<feature type="transmembrane region" description="Helical" evidence="6">
    <location>
        <begin position="338"/>
        <end position="355"/>
    </location>
</feature>
<evidence type="ECO:0000313" key="7">
    <source>
        <dbReference type="EMBL" id="RZU39300.1"/>
    </source>
</evidence>
<feature type="transmembrane region" description="Helical" evidence="6">
    <location>
        <begin position="132"/>
        <end position="151"/>
    </location>
</feature>
<gene>
    <name evidence="7" type="ORF">BDD14_0666</name>
</gene>
<dbReference type="RefSeq" id="WP_130417528.1">
    <property type="nucleotide sequence ID" value="NZ_SHKW01000001.1"/>
</dbReference>
<keyword evidence="8" id="KW-1185">Reference proteome</keyword>
<evidence type="ECO:0000313" key="8">
    <source>
        <dbReference type="Proteomes" id="UP000292958"/>
    </source>
</evidence>
<name>A0A4Q7YPE9_9BACT</name>
<evidence type="ECO:0000256" key="5">
    <source>
        <dbReference type="ARBA" id="ARBA00023136"/>
    </source>
</evidence>
<reference evidence="7 8" key="1">
    <citation type="submission" date="2019-02" db="EMBL/GenBank/DDBJ databases">
        <title>Genomic Encyclopedia of Archaeal and Bacterial Type Strains, Phase II (KMG-II): from individual species to whole genera.</title>
        <authorList>
            <person name="Goeker M."/>
        </authorList>
    </citation>
    <scope>NUCLEOTIDE SEQUENCE [LARGE SCALE GENOMIC DNA]</scope>
    <source>
        <strain evidence="7 8">DSM 18101</strain>
    </source>
</reference>
<organism evidence="7 8">
    <name type="scientific">Edaphobacter modestus</name>
    <dbReference type="NCBI Taxonomy" id="388466"/>
    <lineage>
        <taxon>Bacteria</taxon>
        <taxon>Pseudomonadati</taxon>
        <taxon>Acidobacteriota</taxon>
        <taxon>Terriglobia</taxon>
        <taxon>Terriglobales</taxon>
        <taxon>Acidobacteriaceae</taxon>
        <taxon>Edaphobacter</taxon>
    </lineage>
</organism>
<comment type="caution">
    <text evidence="7">The sequence shown here is derived from an EMBL/GenBank/DDBJ whole genome shotgun (WGS) entry which is preliminary data.</text>
</comment>
<feature type="transmembrane region" description="Helical" evidence="6">
    <location>
        <begin position="280"/>
        <end position="307"/>
    </location>
</feature>
<dbReference type="PIRSF" id="PIRSF006060">
    <property type="entry name" value="AA_transporter"/>
    <property type="match status" value="1"/>
</dbReference>
<feature type="transmembrane region" description="Helical" evidence="6">
    <location>
        <begin position="367"/>
        <end position="388"/>
    </location>
</feature>
<keyword evidence="2" id="KW-1003">Cell membrane</keyword>
<dbReference type="OrthoDB" id="9791588at2"/>
<dbReference type="Gene3D" id="1.20.1740.10">
    <property type="entry name" value="Amino acid/polyamine transporter I"/>
    <property type="match status" value="1"/>
</dbReference>
<evidence type="ECO:0000256" key="2">
    <source>
        <dbReference type="ARBA" id="ARBA00022475"/>
    </source>
</evidence>
<dbReference type="Proteomes" id="UP000292958">
    <property type="component" value="Unassembled WGS sequence"/>
</dbReference>
<dbReference type="PANTHER" id="PTHR42770">
    <property type="entry name" value="AMINO ACID TRANSPORTER-RELATED"/>
    <property type="match status" value="1"/>
</dbReference>
<keyword evidence="3 6" id="KW-0812">Transmembrane</keyword>
<keyword evidence="4 6" id="KW-1133">Transmembrane helix</keyword>
<evidence type="ECO:0000256" key="3">
    <source>
        <dbReference type="ARBA" id="ARBA00022692"/>
    </source>
</evidence>
<evidence type="ECO:0000256" key="6">
    <source>
        <dbReference type="SAM" id="Phobius"/>
    </source>
</evidence>
<protein>
    <submittedName>
        <fullName evidence="7">Amino acid/polyamine/organocation transporter (APC superfamily)</fullName>
    </submittedName>
</protein>
<dbReference type="EMBL" id="SHKW01000001">
    <property type="protein sequence ID" value="RZU39300.1"/>
    <property type="molecule type" value="Genomic_DNA"/>
</dbReference>
<accession>A0A4Q7YPE9</accession>
<feature type="transmembrane region" description="Helical" evidence="6">
    <location>
        <begin position="237"/>
        <end position="260"/>
    </location>
</feature>
<evidence type="ECO:0000256" key="4">
    <source>
        <dbReference type="ARBA" id="ARBA00022989"/>
    </source>
</evidence>
<dbReference type="GO" id="GO:0005886">
    <property type="term" value="C:plasma membrane"/>
    <property type="evidence" value="ECO:0007669"/>
    <property type="project" value="UniProtKB-SubCell"/>
</dbReference>
<evidence type="ECO:0000256" key="1">
    <source>
        <dbReference type="ARBA" id="ARBA00004651"/>
    </source>
</evidence>
<proteinExistence type="predicted"/>
<dbReference type="Pfam" id="PF13520">
    <property type="entry name" value="AA_permease_2"/>
    <property type="match status" value="1"/>
</dbReference>
<dbReference type="GO" id="GO:0022857">
    <property type="term" value="F:transmembrane transporter activity"/>
    <property type="evidence" value="ECO:0007669"/>
    <property type="project" value="InterPro"/>
</dbReference>
<feature type="transmembrane region" description="Helical" evidence="6">
    <location>
        <begin position="157"/>
        <end position="185"/>
    </location>
</feature>
<sequence>MTNPDSSEKQLLKRELGFFDLTLFYIAGGLSLRWIATAAAAGPSTILVWIFACLFFFVPLAASVLELSARYPQEGGLYVWTQRAFGDFPGFLVAWTYWMSNLPYFPAVLYFGAGSLLFAFPHGQRLSSSGIYYLLFALGCLALITMLNVRGLKFGKWLISLGAFGSWVPIIILLVLAGISIFRFGSATKFTAMSMTPHADLKNAIFWSTIFFAFGGCETGSFMSEEIKNARRTIPRALIVSGIILASSYIAGTIALLVALPSTEISGVGGFPSAIQLMCARLGVSWIVVVIALLITLNSIGGAASFLSSTSRLPFVAGIDRYLPQAFGRVHAKWGTPWIAVIFYGFAGMLCALLSQTGSSVQSAYDLLVSMSIITYFIPFVFLFLAMIRLQREPVPHGATRLPGGKPVAVVLASVGLITTVLTIVLAIVPPNDEPHKGIAIAKVIGSTFLLVGAGVAIFLRSFWKRSETTTVILYVAIGSLAIRELSPTV</sequence>
<keyword evidence="5 6" id="KW-0472">Membrane</keyword>
<feature type="transmembrane region" description="Helical" evidence="6">
    <location>
        <begin position="441"/>
        <end position="460"/>
    </location>
</feature>
<dbReference type="InterPro" id="IPR050367">
    <property type="entry name" value="APC_superfamily"/>
</dbReference>
<feature type="transmembrane region" description="Helical" evidence="6">
    <location>
        <begin position="46"/>
        <end position="65"/>
    </location>
</feature>